<protein>
    <submittedName>
        <fullName evidence="2">Uncharacterized protein</fullName>
    </submittedName>
</protein>
<sequence>MHLQKKTRNTSVTETLRWWDRARAVEQSALAEEPPLCRSSQAERLKGECVARVARGDSAPFARRPRPASGEPDDVAPSDAVSSATGKGTVSSDTTSLRGSFRGDVAVAAPGSEMASLEAAAGCLPRHFTDHLGGVWKRALSPVEEGAADVTPVYMGISATGTLAVLKV</sequence>
<dbReference type="OrthoDB" id="250755at2759"/>
<dbReference type="GeneID" id="40314282"/>
<name>A0A3S5IUN9_9TRYP</name>
<evidence type="ECO:0000313" key="3">
    <source>
        <dbReference type="Proteomes" id="UP000284403"/>
    </source>
</evidence>
<dbReference type="Proteomes" id="UP000284403">
    <property type="component" value="Unassembled WGS sequence"/>
</dbReference>
<gene>
    <name evidence="2" type="ORF">Tco025E_00671</name>
</gene>
<evidence type="ECO:0000313" key="2">
    <source>
        <dbReference type="EMBL" id="RNF27034.1"/>
    </source>
</evidence>
<dbReference type="RefSeq" id="XP_029232240.1">
    <property type="nucleotide sequence ID" value="XM_029367611.1"/>
</dbReference>
<proteinExistence type="predicted"/>
<feature type="non-terminal residue" evidence="2">
    <location>
        <position position="168"/>
    </location>
</feature>
<reference evidence="2 3" key="1">
    <citation type="journal article" date="2018" name="BMC Genomics">
        <title>Genomic comparison of Trypanosoma conorhini and Trypanosoma rangeli to Trypanosoma cruzi strains of high and low virulence.</title>
        <authorList>
            <person name="Bradwell K.R."/>
            <person name="Koparde V.N."/>
            <person name="Matveyev A.V."/>
            <person name="Serrano M.G."/>
            <person name="Alves J.M."/>
            <person name="Parikh H."/>
            <person name="Huang B."/>
            <person name="Lee V."/>
            <person name="Espinosa-Alvarez O."/>
            <person name="Ortiz P.A."/>
            <person name="Costa-Martins A.G."/>
            <person name="Teixeira M.M."/>
            <person name="Buck G.A."/>
        </authorList>
    </citation>
    <scope>NUCLEOTIDE SEQUENCE [LARGE SCALE GENOMIC DNA]</scope>
    <source>
        <strain evidence="2 3">025E</strain>
    </source>
</reference>
<dbReference type="EMBL" id="MKKU01000018">
    <property type="protein sequence ID" value="RNF27034.1"/>
    <property type="molecule type" value="Genomic_DNA"/>
</dbReference>
<organism evidence="2 3">
    <name type="scientific">Trypanosoma conorhini</name>
    <dbReference type="NCBI Taxonomy" id="83891"/>
    <lineage>
        <taxon>Eukaryota</taxon>
        <taxon>Discoba</taxon>
        <taxon>Euglenozoa</taxon>
        <taxon>Kinetoplastea</taxon>
        <taxon>Metakinetoplastina</taxon>
        <taxon>Trypanosomatida</taxon>
        <taxon>Trypanosomatidae</taxon>
        <taxon>Trypanosoma</taxon>
    </lineage>
</organism>
<dbReference type="GO" id="GO:0016740">
    <property type="term" value="F:transferase activity"/>
    <property type="evidence" value="ECO:0007669"/>
    <property type="project" value="UniProtKB-KW"/>
</dbReference>
<evidence type="ECO:0000256" key="1">
    <source>
        <dbReference type="SAM" id="MobiDB-lite"/>
    </source>
</evidence>
<dbReference type="AlphaFoldDB" id="A0A3S5IUN9"/>
<keyword evidence="2" id="KW-0808">Transferase</keyword>
<feature type="region of interest" description="Disordered" evidence="1">
    <location>
        <begin position="58"/>
        <end position="96"/>
    </location>
</feature>
<comment type="caution">
    <text evidence="2">The sequence shown here is derived from an EMBL/GenBank/DDBJ whole genome shotgun (WGS) entry which is preliminary data.</text>
</comment>
<keyword evidence="3" id="KW-1185">Reference proteome</keyword>
<accession>A0A3S5IUN9</accession>
<feature type="compositionally biased region" description="Polar residues" evidence="1">
    <location>
        <begin position="80"/>
        <end position="96"/>
    </location>
</feature>